<accession>A0A1Q8SMM5</accession>
<name>A0A1Q8SMM5_9GAMM</name>
<evidence type="ECO:0008006" key="4">
    <source>
        <dbReference type="Google" id="ProtNLM"/>
    </source>
</evidence>
<feature type="signal peptide" evidence="1">
    <location>
        <begin position="1"/>
        <end position="42"/>
    </location>
</feature>
<keyword evidence="1" id="KW-0732">Signal</keyword>
<organism evidence="2 3">
    <name type="scientific">Salinicola socius</name>
    <dbReference type="NCBI Taxonomy" id="404433"/>
    <lineage>
        <taxon>Bacteria</taxon>
        <taxon>Pseudomonadati</taxon>
        <taxon>Pseudomonadota</taxon>
        <taxon>Gammaproteobacteria</taxon>
        <taxon>Oceanospirillales</taxon>
        <taxon>Halomonadaceae</taxon>
        <taxon>Salinicola</taxon>
    </lineage>
</organism>
<comment type="caution">
    <text evidence="2">The sequence shown here is derived from an EMBL/GenBank/DDBJ whole genome shotgun (WGS) entry which is preliminary data.</text>
</comment>
<sequence length="144" mass="15012">MTSQVKAKSPTPKQMIIGGNTMKTRILAAIAIAVALPTVAQANSAVEQRHFDQQSEALNIEQTAQYHTLPTRYSVDTVNGGHSAAADQALQNVADATQLATDISASRNPLVGEGQSDAAAQALRGSGQFAHDTRGNGEVSVTTL</sequence>
<dbReference type="Proteomes" id="UP000186878">
    <property type="component" value="Unassembled WGS sequence"/>
</dbReference>
<protein>
    <recommendedName>
        <fullName evidence="4">Alpha/beta hydrolase</fullName>
    </recommendedName>
</protein>
<reference evidence="2 3" key="1">
    <citation type="submission" date="2016-12" db="EMBL/GenBank/DDBJ databases">
        <title>Draft genome sequences of strains Salinicola socius SMB35, Salinicola sp. MH3R3-1 and Chromohalobacter sp. SMB17 from the Verkhnekamsk potash mining region of Russia.</title>
        <authorList>
            <person name="Mavrodi D.V."/>
            <person name="Olsson B.E."/>
            <person name="Korsakova E.S."/>
            <person name="Pyankova A."/>
            <person name="Mavrodi O.V."/>
            <person name="Plotnikova E.G."/>
        </authorList>
    </citation>
    <scope>NUCLEOTIDE SEQUENCE [LARGE SCALE GENOMIC DNA]</scope>
    <source>
        <strain evidence="2 3">SMB35</strain>
    </source>
</reference>
<evidence type="ECO:0000256" key="1">
    <source>
        <dbReference type="SAM" id="SignalP"/>
    </source>
</evidence>
<dbReference type="AlphaFoldDB" id="A0A1Q8SMM5"/>
<gene>
    <name evidence="2" type="ORF">BTW07_18300</name>
</gene>
<evidence type="ECO:0000313" key="2">
    <source>
        <dbReference type="EMBL" id="OLO02677.1"/>
    </source>
</evidence>
<evidence type="ECO:0000313" key="3">
    <source>
        <dbReference type="Proteomes" id="UP000186878"/>
    </source>
</evidence>
<keyword evidence="3" id="KW-1185">Reference proteome</keyword>
<feature type="chain" id="PRO_5012570614" description="Alpha/beta hydrolase" evidence="1">
    <location>
        <begin position="43"/>
        <end position="144"/>
    </location>
</feature>
<dbReference type="EMBL" id="MSDO01000038">
    <property type="protein sequence ID" value="OLO02677.1"/>
    <property type="molecule type" value="Genomic_DNA"/>
</dbReference>
<proteinExistence type="predicted"/>